<comment type="caution">
    <text evidence="2">The sequence shown here is derived from an EMBL/GenBank/DDBJ whole genome shotgun (WGS) entry which is preliminary data.</text>
</comment>
<evidence type="ECO:0000313" key="2">
    <source>
        <dbReference type="EMBL" id="CAH3047018.1"/>
    </source>
</evidence>
<feature type="non-terminal residue" evidence="2">
    <location>
        <position position="1"/>
    </location>
</feature>
<feature type="domain" description="Ig-like" evidence="1">
    <location>
        <begin position="7"/>
        <end position="102"/>
    </location>
</feature>
<dbReference type="CDD" id="cd00096">
    <property type="entry name" value="Ig"/>
    <property type="match status" value="1"/>
</dbReference>
<accession>A0ABN8NBC3</accession>
<dbReference type="InterPro" id="IPR036179">
    <property type="entry name" value="Ig-like_dom_sf"/>
</dbReference>
<protein>
    <recommendedName>
        <fullName evidence="1">Ig-like domain-containing protein</fullName>
    </recommendedName>
</protein>
<reference evidence="2 3" key="1">
    <citation type="submission" date="2022-05" db="EMBL/GenBank/DDBJ databases">
        <authorList>
            <consortium name="Genoscope - CEA"/>
            <person name="William W."/>
        </authorList>
    </citation>
    <scope>NUCLEOTIDE SEQUENCE [LARGE SCALE GENOMIC DNA]</scope>
</reference>
<sequence>IFSVRQPPILTRFLSEDLVHRNEVKFEKRGGFKLPCAASGSNLTWTWKHNGTIIAKTRGIPYLLSEDGTLKGNYLSTEHSGTYQCLVRDQTTGIEVFSRRVQVAVTGKIANL</sequence>
<gene>
    <name evidence="2" type="ORF">PLOB_00010005</name>
</gene>
<dbReference type="PROSITE" id="PS50835">
    <property type="entry name" value="IG_LIKE"/>
    <property type="match status" value="1"/>
</dbReference>
<dbReference type="Gene3D" id="2.60.40.10">
    <property type="entry name" value="Immunoglobulins"/>
    <property type="match status" value="1"/>
</dbReference>
<dbReference type="Proteomes" id="UP001159405">
    <property type="component" value="Unassembled WGS sequence"/>
</dbReference>
<name>A0ABN8NBC3_9CNID</name>
<dbReference type="InterPro" id="IPR007110">
    <property type="entry name" value="Ig-like_dom"/>
</dbReference>
<dbReference type="Pfam" id="PF13895">
    <property type="entry name" value="Ig_2"/>
    <property type="match status" value="1"/>
</dbReference>
<dbReference type="EMBL" id="CALNXK010000015">
    <property type="protein sequence ID" value="CAH3047018.1"/>
    <property type="molecule type" value="Genomic_DNA"/>
</dbReference>
<dbReference type="SUPFAM" id="SSF48726">
    <property type="entry name" value="Immunoglobulin"/>
    <property type="match status" value="1"/>
</dbReference>
<evidence type="ECO:0000313" key="3">
    <source>
        <dbReference type="Proteomes" id="UP001159405"/>
    </source>
</evidence>
<evidence type="ECO:0000259" key="1">
    <source>
        <dbReference type="PROSITE" id="PS50835"/>
    </source>
</evidence>
<dbReference type="InterPro" id="IPR013783">
    <property type="entry name" value="Ig-like_fold"/>
</dbReference>
<proteinExistence type="predicted"/>
<keyword evidence="3" id="KW-1185">Reference proteome</keyword>
<organism evidence="2 3">
    <name type="scientific">Porites lobata</name>
    <dbReference type="NCBI Taxonomy" id="104759"/>
    <lineage>
        <taxon>Eukaryota</taxon>
        <taxon>Metazoa</taxon>
        <taxon>Cnidaria</taxon>
        <taxon>Anthozoa</taxon>
        <taxon>Hexacorallia</taxon>
        <taxon>Scleractinia</taxon>
        <taxon>Fungiina</taxon>
        <taxon>Poritidae</taxon>
        <taxon>Porites</taxon>
    </lineage>
</organism>